<evidence type="ECO:0000313" key="2">
    <source>
        <dbReference type="EMBL" id="MBW81927.1"/>
    </source>
</evidence>
<reference evidence="2" key="1">
    <citation type="submission" date="2018-02" db="EMBL/GenBank/DDBJ databases">
        <title>Rhizophora mucronata_Transcriptome.</title>
        <authorList>
            <person name="Meera S.P."/>
            <person name="Sreeshan A."/>
            <person name="Augustine A."/>
        </authorList>
    </citation>
    <scope>NUCLEOTIDE SEQUENCE</scope>
    <source>
        <tissue evidence="2">Leaf</tissue>
    </source>
</reference>
<protein>
    <submittedName>
        <fullName evidence="2">Uncharacterized protein</fullName>
    </submittedName>
</protein>
<name>A0A2P2IL42_RHIMU</name>
<feature type="compositionally biased region" description="Polar residues" evidence="1">
    <location>
        <begin position="12"/>
        <end position="30"/>
    </location>
</feature>
<sequence length="55" mass="6354">MTTRIRGEPQPQRAQPHSQPRPIRNQQQARQGMFGSSPKHLLKQMMEESKSSKIV</sequence>
<accession>A0A2P2IL42</accession>
<feature type="compositionally biased region" description="Basic and acidic residues" evidence="1">
    <location>
        <begin position="45"/>
        <end position="55"/>
    </location>
</feature>
<proteinExistence type="predicted"/>
<organism evidence="2">
    <name type="scientific">Rhizophora mucronata</name>
    <name type="common">Asiatic mangrove</name>
    <dbReference type="NCBI Taxonomy" id="61149"/>
    <lineage>
        <taxon>Eukaryota</taxon>
        <taxon>Viridiplantae</taxon>
        <taxon>Streptophyta</taxon>
        <taxon>Embryophyta</taxon>
        <taxon>Tracheophyta</taxon>
        <taxon>Spermatophyta</taxon>
        <taxon>Magnoliopsida</taxon>
        <taxon>eudicotyledons</taxon>
        <taxon>Gunneridae</taxon>
        <taxon>Pentapetalae</taxon>
        <taxon>rosids</taxon>
        <taxon>fabids</taxon>
        <taxon>Malpighiales</taxon>
        <taxon>Rhizophoraceae</taxon>
        <taxon>Rhizophora</taxon>
    </lineage>
</organism>
<dbReference type="EMBL" id="GGEC01001444">
    <property type="protein sequence ID" value="MBW81927.1"/>
    <property type="molecule type" value="Transcribed_RNA"/>
</dbReference>
<evidence type="ECO:0000256" key="1">
    <source>
        <dbReference type="SAM" id="MobiDB-lite"/>
    </source>
</evidence>
<feature type="region of interest" description="Disordered" evidence="1">
    <location>
        <begin position="1"/>
        <end position="55"/>
    </location>
</feature>
<dbReference type="AlphaFoldDB" id="A0A2P2IL42"/>